<keyword evidence="3" id="KW-1185">Reference proteome</keyword>
<organism evidence="2 3">
    <name type="scientific">Ovis ammon polii</name>
    <dbReference type="NCBI Taxonomy" id="230172"/>
    <lineage>
        <taxon>Eukaryota</taxon>
        <taxon>Metazoa</taxon>
        <taxon>Chordata</taxon>
        <taxon>Craniata</taxon>
        <taxon>Vertebrata</taxon>
        <taxon>Euteleostomi</taxon>
        <taxon>Mammalia</taxon>
        <taxon>Eutheria</taxon>
        <taxon>Laurasiatheria</taxon>
        <taxon>Artiodactyla</taxon>
        <taxon>Ruminantia</taxon>
        <taxon>Pecora</taxon>
        <taxon>Bovidae</taxon>
        <taxon>Caprinae</taxon>
        <taxon>Ovis</taxon>
    </lineage>
</organism>
<dbReference type="EMBL" id="JAKZEL010000001">
    <property type="protein sequence ID" value="KAI4549851.1"/>
    <property type="molecule type" value="Genomic_DNA"/>
</dbReference>
<evidence type="ECO:0000313" key="2">
    <source>
        <dbReference type="EMBL" id="KAI4549851.1"/>
    </source>
</evidence>
<name>A0AAD4YJJ8_OVIAM</name>
<proteinExistence type="predicted"/>
<gene>
    <name evidence="2" type="ORF">MG293_002181</name>
</gene>
<protein>
    <submittedName>
        <fullName evidence="2">Uncharacterized protein</fullName>
    </submittedName>
</protein>
<feature type="compositionally biased region" description="Basic and acidic residues" evidence="1">
    <location>
        <begin position="47"/>
        <end position="63"/>
    </location>
</feature>
<reference evidence="2" key="1">
    <citation type="submission" date="2022-03" db="EMBL/GenBank/DDBJ databases">
        <title>Genomic analyses of argali, domestic sheep and their hybrids provide insights into chromosomal evolution, heterosis and genetic basis of agronomic traits.</title>
        <authorList>
            <person name="Li M."/>
        </authorList>
    </citation>
    <scope>NUCLEOTIDE SEQUENCE</scope>
    <source>
        <strain evidence="2">CAU-MHL-2022a</strain>
        <tissue evidence="2">Skin</tissue>
    </source>
</reference>
<comment type="caution">
    <text evidence="2">The sequence shown here is derived from an EMBL/GenBank/DDBJ whole genome shotgun (WGS) entry which is preliminary data.</text>
</comment>
<accession>A0AAD4YJJ8</accession>
<evidence type="ECO:0000256" key="1">
    <source>
        <dbReference type="SAM" id="MobiDB-lite"/>
    </source>
</evidence>
<feature type="region of interest" description="Disordered" evidence="1">
    <location>
        <begin position="47"/>
        <end position="68"/>
    </location>
</feature>
<dbReference type="AlphaFoldDB" id="A0AAD4YJJ8"/>
<dbReference type="Proteomes" id="UP001214576">
    <property type="component" value="Unassembled WGS sequence"/>
</dbReference>
<evidence type="ECO:0000313" key="3">
    <source>
        <dbReference type="Proteomes" id="UP001214576"/>
    </source>
</evidence>
<sequence length="268" mass="30370">MNAHRNYTGWSNVVTDLESGRGRQRVSQQKDVRTEAEARAMQPLVWKMEEATSKDEQREDQRHLTTHPKVQSWEDATLIELRSTQSQWEEADLLTALELGDPLLGPGEQMHYLFSKKTGYDIGPVSPPPNSLHSKIEGRNQKEEEENRFLLGNELWPIAWKNRDEWSIHTSLGDGEATGVIAKGAWMHKTYCCPRLALPHRKSAAAAMAQERLRGATPRPRSGVVVKRIYPMSKFAPVYLCPVSELRNLAEQRVSAGCIWVMGLETDV</sequence>